<evidence type="ECO:0000313" key="2">
    <source>
        <dbReference type="EMBL" id="CDZ92691.1"/>
    </source>
</evidence>
<keyword evidence="1" id="KW-0812">Transmembrane</keyword>
<evidence type="ECO:0000256" key="1">
    <source>
        <dbReference type="SAM" id="Phobius"/>
    </source>
</evidence>
<keyword evidence="1" id="KW-1133">Transmembrane helix</keyword>
<reference evidence="2 3" key="1">
    <citation type="journal article" date="2014" name="Genome Announc.">
        <title>Draft Genome Sequence of Propane- and Butane-Oxidizing Actinobacterium Rhodococcus ruber IEGM 231.</title>
        <authorList>
            <person name="Ivshina I.B."/>
            <person name="Kuyukina M.S."/>
            <person name="Krivoruchko A.V."/>
            <person name="Barbe V."/>
            <person name="Fischer C."/>
        </authorList>
    </citation>
    <scope>NUCLEOTIDE SEQUENCE [LARGE SCALE GENOMIC DNA]</scope>
</reference>
<dbReference type="eggNOG" id="ENOG50331I5">
    <property type="taxonomic scope" value="Bacteria"/>
</dbReference>
<gene>
    <name evidence="2" type="ORF">RHRU231_960220</name>
</gene>
<keyword evidence="1" id="KW-0472">Membrane</keyword>
<evidence type="ECO:0000313" key="3">
    <source>
        <dbReference type="Proteomes" id="UP000042997"/>
    </source>
</evidence>
<proteinExistence type="predicted"/>
<dbReference type="Proteomes" id="UP000042997">
    <property type="component" value="Unassembled WGS sequence"/>
</dbReference>
<sequence length="144" mass="15709">MSVGMIVLIVLVILLAVAVAAFLYRLLTLRGGGTAAILRRLPNGAGAGWRHGVIRYGERTLVFYKLSSLRPGPDSRLARQGVEVRNRRAPEGSEYDIMTEDIVILEVQDGASSFEIALDSGALTAFLSWIESRPSDRSVRGRPN</sequence>
<name>A0A098BYC3_9NOCA</name>
<protein>
    <recommendedName>
        <fullName evidence="4">DUF2550 domain-containing protein</fullName>
    </recommendedName>
</protein>
<feature type="transmembrane region" description="Helical" evidence="1">
    <location>
        <begin position="6"/>
        <end position="27"/>
    </location>
</feature>
<dbReference type="Pfam" id="PF10739">
    <property type="entry name" value="DUF2550"/>
    <property type="match status" value="1"/>
</dbReference>
<evidence type="ECO:0008006" key="4">
    <source>
        <dbReference type="Google" id="ProtNLM"/>
    </source>
</evidence>
<organism evidence="2 3">
    <name type="scientific">Rhodococcus ruber</name>
    <dbReference type="NCBI Taxonomy" id="1830"/>
    <lineage>
        <taxon>Bacteria</taxon>
        <taxon>Bacillati</taxon>
        <taxon>Actinomycetota</taxon>
        <taxon>Actinomycetes</taxon>
        <taxon>Mycobacteriales</taxon>
        <taxon>Nocardiaceae</taxon>
        <taxon>Rhodococcus</taxon>
    </lineage>
</organism>
<dbReference type="AlphaFoldDB" id="A0A098BYC3"/>
<accession>A0A098BYC3</accession>
<dbReference type="InterPro" id="IPR019675">
    <property type="entry name" value="DUF2550"/>
</dbReference>
<dbReference type="EMBL" id="CCSD01000112">
    <property type="protein sequence ID" value="CDZ92691.1"/>
    <property type="molecule type" value="Genomic_DNA"/>
</dbReference>